<organism evidence="7 8">
    <name type="scientific">Coniochaeta ligniaria NRRL 30616</name>
    <dbReference type="NCBI Taxonomy" id="1408157"/>
    <lineage>
        <taxon>Eukaryota</taxon>
        <taxon>Fungi</taxon>
        <taxon>Dikarya</taxon>
        <taxon>Ascomycota</taxon>
        <taxon>Pezizomycotina</taxon>
        <taxon>Sordariomycetes</taxon>
        <taxon>Sordariomycetidae</taxon>
        <taxon>Coniochaetales</taxon>
        <taxon>Coniochaetaceae</taxon>
        <taxon>Coniochaeta</taxon>
    </lineage>
</organism>
<evidence type="ECO:0000256" key="1">
    <source>
        <dbReference type="ARBA" id="ARBA00004123"/>
    </source>
</evidence>
<dbReference type="CDD" id="cd00067">
    <property type="entry name" value="GAL4"/>
    <property type="match status" value="1"/>
</dbReference>
<keyword evidence="4" id="KW-0238">DNA-binding</keyword>
<name>A0A1J7IK56_9PEZI</name>
<evidence type="ECO:0000256" key="6">
    <source>
        <dbReference type="ARBA" id="ARBA00023242"/>
    </source>
</evidence>
<reference evidence="7 8" key="1">
    <citation type="submission" date="2016-10" db="EMBL/GenBank/DDBJ databases">
        <title>Draft genome sequence of Coniochaeta ligniaria NRRL30616, a lignocellulolytic fungus for bioabatement of inhibitors in plant biomass hydrolysates.</title>
        <authorList>
            <consortium name="DOE Joint Genome Institute"/>
            <person name="Jimenez D.J."/>
            <person name="Hector R.E."/>
            <person name="Riley R."/>
            <person name="Sun H."/>
            <person name="Grigoriev I.V."/>
            <person name="Van Elsas J.D."/>
            <person name="Nichols N.N."/>
        </authorList>
    </citation>
    <scope>NUCLEOTIDE SEQUENCE [LARGE SCALE GENOMIC DNA]</scope>
    <source>
        <strain evidence="7 8">NRRL 30616</strain>
    </source>
</reference>
<keyword evidence="6" id="KW-0539">Nucleus</keyword>
<evidence type="ECO:0000256" key="5">
    <source>
        <dbReference type="ARBA" id="ARBA00023163"/>
    </source>
</evidence>
<dbReference type="GO" id="GO:0000981">
    <property type="term" value="F:DNA-binding transcription factor activity, RNA polymerase II-specific"/>
    <property type="evidence" value="ECO:0007669"/>
    <property type="project" value="InterPro"/>
</dbReference>
<dbReference type="GO" id="GO:0000976">
    <property type="term" value="F:transcription cis-regulatory region binding"/>
    <property type="evidence" value="ECO:0007669"/>
    <property type="project" value="TreeGrafter"/>
</dbReference>
<evidence type="ECO:0000256" key="2">
    <source>
        <dbReference type="ARBA" id="ARBA00022833"/>
    </source>
</evidence>
<dbReference type="OrthoDB" id="407832at2759"/>
<comment type="subcellular location">
    <subcellularLocation>
        <location evidence="1">Nucleus</location>
    </subcellularLocation>
</comment>
<evidence type="ECO:0008006" key="9">
    <source>
        <dbReference type="Google" id="ProtNLM"/>
    </source>
</evidence>
<evidence type="ECO:0000256" key="3">
    <source>
        <dbReference type="ARBA" id="ARBA00023015"/>
    </source>
</evidence>
<evidence type="ECO:0000313" key="7">
    <source>
        <dbReference type="EMBL" id="OIW27789.1"/>
    </source>
</evidence>
<dbReference type="GO" id="GO:0005634">
    <property type="term" value="C:nucleus"/>
    <property type="evidence" value="ECO:0007669"/>
    <property type="project" value="UniProtKB-SubCell"/>
</dbReference>
<keyword evidence="5" id="KW-0804">Transcription</keyword>
<dbReference type="InParanoid" id="A0A1J7IK56"/>
<dbReference type="InterPro" id="IPR001138">
    <property type="entry name" value="Zn2Cys6_DnaBD"/>
</dbReference>
<sequence length="471" mass="51883">MPRPYNQVGDENVPICSRCEKAGRQCDRSEAPLKFKIITARGIHDDRAEPPAFRLPDAPRKVLETAQMADYFQHYISDLAPWYDLSDARSTFTTTVPRISLDDPLLFSAVMALSAMHVSNTATPGSVASSAREVAEFYHGCCIRLLINLQESDRRLEGGVALAATCLLRSYEILDTAQDAADPNRHLRGAYSLATFPFQSHESSIPTTLLSRGLFAAGFWNYLREDITFSLFRRCALKIDLGFLISPVGSVLAPSEDTLSEDEDYLNAISLILGRIINAAFVHSGGGRSNGGMKDDTWTVLLDMVKSWRAELPRHFQPFSSAKVASISALPSVRVLQNCHAASHHYCLTSLMILVQQGESSPEKAQKLRSLLHVMGSDAPDLEMEAEDLLEHLALQICGIAFAANAPAVLVNAFGPMSYASRWIRNSAAREELAKVLLACKKNTGWPGERLVTDMRSSWMPLSESFPHGEP</sequence>
<dbReference type="InterPro" id="IPR021858">
    <property type="entry name" value="Fun_TF"/>
</dbReference>
<dbReference type="STRING" id="1408157.A0A1J7IK56"/>
<keyword evidence="2" id="KW-0862">Zinc</keyword>
<accession>A0A1J7IK56</accession>
<dbReference type="PANTHER" id="PTHR37534">
    <property type="entry name" value="TRANSCRIPTIONAL ACTIVATOR PROTEIN UGA3"/>
    <property type="match status" value="1"/>
</dbReference>
<evidence type="ECO:0000256" key="4">
    <source>
        <dbReference type="ARBA" id="ARBA00023125"/>
    </source>
</evidence>
<keyword evidence="3" id="KW-0805">Transcription regulation</keyword>
<dbReference type="Proteomes" id="UP000182658">
    <property type="component" value="Unassembled WGS sequence"/>
</dbReference>
<dbReference type="AlphaFoldDB" id="A0A1J7IK56"/>
<dbReference type="GO" id="GO:0045944">
    <property type="term" value="P:positive regulation of transcription by RNA polymerase II"/>
    <property type="evidence" value="ECO:0007669"/>
    <property type="project" value="TreeGrafter"/>
</dbReference>
<evidence type="ECO:0000313" key="8">
    <source>
        <dbReference type="Proteomes" id="UP000182658"/>
    </source>
</evidence>
<dbReference type="EMBL" id="KV875099">
    <property type="protein sequence ID" value="OIW27789.1"/>
    <property type="molecule type" value="Genomic_DNA"/>
</dbReference>
<keyword evidence="8" id="KW-1185">Reference proteome</keyword>
<protein>
    <recommendedName>
        <fullName evidence="9">Zn(2)-C6 fungal-type domain-containing protein</fullName>
    </recommendedName>
</protein>
<gene>
    <name evidence="7" type="ORF">CONLIGDRAFT_682805</name>
</gene>
<dbReference type="Pfam" id="PF11951">
    <property type="entry name" value="Fungal_trans_2"/>
    <property type="match status" value="1"/>
</dbReference>
<proteinExistence type="predicted"/>
<dbReference type="PANTHER" id="PTHR37534:SF9">
    <property type="entry name" value="ZN(II)2CYS6 TRANSCRIPTION FACTOR (EUROFUNG)"/>
    <property type="match status" value="1"/>
</dbReference>
<dbReference type="GO" id="GO:0008270">
    <property type="term" value="F:zinc ion binding"/>
    <property type="evidence" value="ECO:0007669"/>
    <property type="project" value="InterPro"/>
</dbReference>